<dbReference type="EMBL" id="NQNY01000012">
    <property type="protein sequence ID" value="PAK21133.1"/>
    <property type="molecule type" value="Genomic_DNA"/>
</dbReference>
<dbReference type="PANTHER" id="PTHR30465">
    <property type="entry name" value="INNER MEMBRANE ABC TRANSPORTER"/>
    <property type="match status" value="1"/>
</dbReference>
<dbReference type="RefSeq" id="WP_095335006.1">
    <property type="nucleotide sequence ID" value="NZ_NQNY01000012.1"/>
</dbReference>
<feature type="transmembrane region" description="Helical" evidence="7">
    <location>
        <begin position="181"/>
        <end position="202"/>
    </location>
</feature>
<dbReference type="InterPro" id="IPR035906">
    <property type="entry name" value="MetI-like_sf"/>
</dbReference>
<keyword evidence="5 7" id="KW-1133">Transmembrane helix</keyword>
<dbReference type="GO" id="GO:0055085">
    <property type="term" value="P:transmembrane transport"/>
    <property type="evidence" value="ECO:0007669"/>
    <property type="project" value="InterPro"/>
</dbReference>
<evidence type="ECO:0000256" key="5">
    <source>
        <dbReference type="ARBA" id="ARBA00022989"/>
    </source>
</evidence>
<dbReference type="OrthoDB" id="9789439at2"/>
<feature type="transmembrane region" description="Helical" evidence="7">
    <location>
        <begin position="139"/>
        <end position="161"/>
    </location>
</feature>
<dbReference type="Proteomes" id="UP000216943">
    <property type="component" value="Unassembled WGS sequence"/>
</dbReference>
<sequence>MINYFLKRAGLALLSLFLLTFISYLLLATYGRDPFISLLDRGSTAGVEEQIKNLREAAGFNKPVIQRYFIWLGDIFSGDLGSMYTPSSTTTVRELFFEPLPYSIRFVLPSFIFSAFFGTSLGIIAAYHRGKFIDFLINLFVKIFISLPSFVLAPFFLLLAFKLGLQIRLDPRWATFDSRAVSALLMPILLISIISMAGYAGASRNITVDVLGSNYILIAKAKGMKKSAIFFKYVFRNISIPIFAIVVPSFTGLLGGSFIIERFFNIPGTSTTFIQAFPSGELDLIMWTISFYGAITLGMSILIDISLTFLDPRIKIANKANIDIFKVIYWWFKRRKLESDNAKKEKGIVNGQ</sequence>
<dbReference type="InterPro" id="IPR000515">
    <property type="entry name" value="MetI-like"/>
</dbReference>
<dbReference type="CDD" id="cd06261">
    <property type="entry name" value="TM_PBP2"/>
    <property type="match status" value="1"/>
</dbReference>
<evidence type="ECO:0000259" key="8">
    <source>
        <dbReference type="PROSITE" id="PS50928"/>
    </source>
</evidence>
<dbReference type="Gene3D" id="1.10.3720.10">
    <property type="entry name" value="MetI-like"/>
    <property type="match status" value="1"/>
</dbReference>
<dbReference type="PANTHER" id="PTHR30465:SF0">
    <property type="entry name" value="OLIGOPEPTIDE TRANSPORT SYSTEM PERMEASE PROTEIN APPB"/>
    <property type="match status" value="1"/>
</dbReference>
<keyword evidence="3" id="KW-1003">Cell membrane</keyword>
<keyword evidence="2 7" id="KW-0813">Transport</keyword>
<feature type="transmembrane region" description="Helical" evidence="7">
    <location>
        <begin position="106"/>
        <end position="127"/>
    </location>
</feature>
<proteinExistence type="inferred from homology"/>
<gene>
    <name evidence="9" type="ORF">CJJ23_03655</name>
</gene>
<feature type="transmembrane region" description="Helical" evidence="7">
    <location>
        <begin position="284"/>
        <end position="310"/>
    </location>
</feature>
<dbReference type="GO" id="GO:0005886">
    <property type="term" value="C:plasma membrane"/>
    <property type="evidence" value="ECO:0007669"/>
    <property type="project" value="UniProtKB-SubCell"/>
</dbReference>
<evidence type="ECO:0000256" key="2">
    <source>
        <dbReference type="ARBA" id="ARBA00022448"/>
    </source>
</evidence>
<organism evidence="9 10">
    <name type="scientific">Mycoplasmopsis agassizii</name>
    <dbReference type="NCBI Taxonomy" id="33922"/>
    <lineage>
        <taxon>Bacteria</taxon>
        <taxon>Bacillati</taxon>
        <taxon>Mycoplasmatota</taxon>
        <taxon>Mycoplasmoidales</taxon>
        <taxon>Metamycoplasmataceae</taxon>
        <taxon>Mycoplasmopsis</taxon>
    </lineage>
</organism>
<dbReference type="PROSITE" id="PS50928">
    <property type="entry name" value="ABC_TM1"/>
    <property type="match status" value="1"/>
</dbReference>
<accession>A0A269TI21</accession>
<evidence type="ECO:0000256" key="7">
    <source>
        <dbReference type="RuleBase" id="RU363032"/>
    </source>
</evidence>
<dbReference type="SUPFAM" id="SSF161098">
    <property type="entry name" value="MetI-like"/>
    <property type="match status" value="1"/>
</dbReference>
<evidence type="ECO:0000313" key="10">
    <source>
        <dbReference type="Proteomes" id="UP000216943"/>
    </source>
</evidence>
<keyword evidence="6 7" id="KW-0472">Membrane</keyword>
<dbReference type="InterPro" id="IPR045621">
    <property type="entry name" value="BPD_transp_1_N"/>
</dbReference>
<comment type="similarity">
    <text evidence="7">Belongs to the binding-protein-dependent transport system permease family.</text>
</comment>
<evidence type="ECO:0000256" key="4">
    <source>
        <dbReference type="ARBA" id="ARBA00022692"/>
    </source>
</evidence>
<keyword evidence="4 7" id="KW-0812">Transmembrane</keyword>
<feature type="domain" description="ABC transmembrane type-1" evidence="8">
    <location>
        <begin position="100"/>
        <end position="307"/>
    </location>
</feature>
<name>A0A269TI21_9BACT</name>
<feature type="transmembrane region" description="Helical" evidence="7">
    <location>
        <begin position="242"/>
        <end position="264"/>
    </location>
</feature>
<evidence type="ECO:0000256" key="1">
    <source>
        <dbReference type="ARBA" id="ARBA00004651"/>
    </source>
</evidence>
<comment type="caution">
    <text evidence="9">The sequence shown here is derived from an EMBL/GenBank/DDBJ whole genome shotgun (WGS) entry which is preliminary data.</text>
</comment>
<evidence type="ECO:0000256" key="6">
    <source>
        <dbReference type="ARBA" id="ARBA00023136"/>
    </source>
</evidence>
<dbReference type="Pfam" id="PF19300">
    <property type="entry name" value="BPD_transp_1_N"/>
    <property type="match status" value="1"/>
</dbReference>
<reference evidence="10" key="1">
    <citation type="submission" date="2017-08" db="EMBL/GenBank/DDBJ databases">
        <authorList>
            <person name="Alvarez-Ponce D."/>
            <person name="Weitzman C.L."/>
            <person name="Tillett R.L."/>
            <person name="Sandmeier F.C."/>
            <person name="Tracy C.R."/>
        </authorList>
    </citation>
    <scope>NUCLEOTIDE SEQUENCE [LARGE SCALE GENOMIC DNA]</scope>
    <source>
        <strain evidence="10">723</strain>
    </source>
</reference>
<evidence type="ECO:0000313" key="9">
    <source>
        <dbReference type="EMBL" id="PAK21133.1"/>
    </source>
</evidence>
<comment type="subcellular location">
    <subcellularLocation>
        <location evidence="1 7">Cell membrane</location>
        <topology evidence="1 7">Multi-pass membrane protein</topology>
    </subcellularLocation>
</comment>
<dbReference type="Pfam" id="PF00528">
    <property type="entry name" value="BPD_transp_1"/>
    <property type="match status" value="1"/>
</dbReference>
<evidence type="ECO:0000256" key="3">
    <source>
        <dbReference type="ARBA" id="ARBA00022475"/>
    </source>
</evidence>
<protein>
    <recommendedName>
        <fullName evidence="8">ABC transmembrane type-1 domain-containing protein</fullName>
    </recommendedName>
</protein>
<dbReference type="AlphaFoldDB" id="A0A269TI21"/>